<accession>A0ABR2J7F5</accession>
<dbReference type="EMBL" id="JAPCWZ010000003">
    <property type="protein sequence ID" value="KAK8873614.1"/>
    <property type="molecule type" value="Genomic_DNA"/>
</dbReference>
<evidence type="ECO:0000313" key="3">
    <source>
        <dbReference type="Proteomes" id="UP001390339"/>
    </source>
</evidence>
<feature type="region of interest" description="Disordered" evidence="1">
    <location>
        <begin position="1"/>
        <end position="41"/>
    </location>
</feature>
<name>A0ABR2J7F5_9PEZI</name>
<protein>
    <submittedName>
        <fullName evidence="2">Uncharacterized protein</fullName>
    </submittedName>
</protein>
<feature type="region of interest" description="Disordered" evidence="1">
    <location>
        <begin position="169"/>
        <end position="199"/>
    </location>
</feature>
<proteinExistence type="predicted"/>
<organism evidence="2 3">
    <name type="scientific">Apiospora arundinis</name>
    <dbReference type="NCBI Taxonomy" id="335852"/>
    <lineage>
        <taxon>Eukaryota</taxon>
        <taxon>Fungi</taxon>
        <taxon>Dikarya</taxon>
        <taxon>Ascomycota</taxon>
        <taxon>Pezizomycotina</taxon>
        <taxon>Sordariomycetes</taxon>
        <taxon>Xylariomycetidae</taxon>
        <taxon>Amphisphaeriales</taxon>
        <taxon>Apiosporaceae</taxon>
        <taxon>Apiospora</taxon>
    </lineage>
</organism>
<reference evidence="2 3" key="1">
    <citation type="journal article" date="2024" name="IMA Fungus">
        <title>Apiospora arundinis, a panoply of carbohydrate-active enzymes and secondary metabolites.</title>
        <authorList>
            <person name="Sorensen T."/>
            <person name="Petersen C."/>
            <person name="Muurmann A.T."/>
            <person name="Christiansen J.V."/>
            <person name="Brundto M.L."/>
            <person name="Overgaard C.K."/>
            <person name="Boysen A.T."/>
            <person name="Wollenberg R.D."/>
            <person name="Larsen T.O."/>
            <person name="Sorensen J.L."/>
            <person name="Nielsen K.L."/>
            <person name="Sondergaard T.E."/>
        </authorList>
    </citation>
    <scope>NUCLEOTIDE SEQUENCE [LARGE SCALE GENOMIC DNA]</scope>
    <source>
        <strain evidence="2 3">AAU 773</strain>
    </source>
</reference>
<gene>
    <name evidence="2" type="ORF">PGQ11_004128</name>
</gene>
<keyword evidence="3" id="KW-1185">Reference proteome</keyword>
<sequence>MSLSPTPIAPERPSSKPKPRDERLSMPFLLSQVPQEEHQQRPLFHYDEDIVATRPMPPALSHQRIGETLAKWEAWAIQEQEEREKEQERRQQDSRWTRIGVSIVHWTPPAPVRFAPSPEPPILKRHGNYRGLSQYASLAIEQIPQGGWDREWGRHHQQQQQPVQELSGLGGATGATGATASFQPPVHGAANYKNRPWEF</sequence>
<evidence type="ECO:0000256" key="1">
    <source>
        <dbReference type="SAM" id="MobiDB-lite"/>
    </source>
</evidence>
<comment type="caution">
    <text evidence="2">The sequence shown here is derived from an EMBL/GenBank/DDBJ whole genome shotgun (WGS) entry which is preliminary data.</text>
</comment>
<dbReference type="Proteomes" id="UP001390339">
    <property type="component" value="Unassembled WGS sequence"/>
</dbReference>
<evidence type="ECO:0000313" key="2">
    <source>
        <dbReference type="EMBL" id="KAK8873614.1"/>
    </source>
</evidence>